<dbReference type="PANTHER" id="PTHR43341">
    <property type="entry name" value="AMINO ACID PERMEASE"/>
    <property type="match status" value="1"/>
</dbReference>
<dbReference type="PIRSF" id="PIRSF006060">
    <property type="entry name" value="AA_transporter"/>
    <property type="match status" value="1"/>
</dbReference>
<dbReference type="Pfam" id="PF00324">
    <property type="entry name" value="AA_permease"/>
    <property type="match status" value="1"/>
</dbReference>
<feature type="compositionally biased region" description="Basic and acidic residues" evidence="7">
    <location>
        <begin position="1"/>
        <end position="21"/>
    </location>
</feature>
<feature type="transmembrane region" description="Helical" evidence="8">
    <location>
        <begin position="52"/>
        <end position="72"/>
    </location>
</feature>
<proteinExistence type="predicted"/>
<gene>
    <name evidence="10" type="ORF">UCRPA7_7151</name>
</gene>
<evidence type="ECO:0000259" key="9">
    <source>
        <dbReference type="Pfam" id="PF00324"/>
    </source>
</evidence>
<feature type="transmembrane region" description="Helical" evidence="8">
    <location>
        <begin position="259"/>
        <end position="279"/>
    </location>
</feature>
<feature type="domain" description="Amino acid permease/ SLC12A" evidence="9">
    <location>
        <begin position="76"/>
        <end position="441"/>
    </location>
</feature>
<dbReference type="GO" id="GO:0016020">
    <property type="term" value="C:membrane"/>
    <property type="evidence" value="ECO:0007669"/>
    <property type="project" value="UniProtKB-SubCell"/>
</dbReference>
<dbReference type="GeneID" id="19327883"/>
<dbReference type="InterPro" id="IPR004841">
    <property type="entry name" value="AA-permease/SLC12A_dom"/>
</dbReference>
<reference evidence="11" key="1">
    <citation type="journal article" date="2013" name="Genome Announc.">
        <title>Draft genome sequence of the ascomycete Phaeoacremonium aleophilum strain UCR-PA7, a causal agent of the esca disease complex in grapevines.</title>
        <authorList>
            <person name="Blanco-Ulate B."/>
            <person name="Rolshausen P."/>
            <person name="Cantu D."/>
        </authorList>
    </citation>
    <scope>NUCLEOTIDE SEQUENCE [LARGE SCALE GENOMIC DNA]</scope>
    <source>
        <strain evidence="11">UCR-PA7</strain>
    </source>
</reference>
<keyword evidence="2" id="KW-0813">Transport</keyword>
<evidence type="ECO:0000256" key="1">
    <source>
        <dbReference type="ARBA" id="ARBA00004141"/>
    </source>
</evidence>
<feature type="transmembrane region" description="Helical" evidence="8">
    <location>
        <begin position="233"/>
        <end position="253"/>
    </location>
</feature>
<dbReference type="eggNOG" id="KOG1286">
    <property type="taxonomic scope" value="Eukaryota"/>
</dbReference>
<feature type="transmembrane region" description="Helical" evidence="8">
    <location>
        <begin position="306"/>
        <end position="324"/>
    </location>
</feature>
<feature type="transmembrane region" description="Helical" evidence="8">
    <location>
        <begin position="84"/>
        <end position="108"/>
    </location>
</feature>
<keyword evidence="4" id="KW-0029">Amino-acid transport</keyword>
<dbReference type="KEGG" id="tmn:UCRPA7_7151"/>
<feature type="transmembrane region" description="Helical" evidence="8">
    <location>
        <begin position="385"/>
        <end position="408"/>
    </location>
</feature>
<evidence type="ECO:0000256" key="6">
    <source>
        <dbReference type="ARBA" id="ARBA00023136"/>
    </source>
</evidence>
<keyword evidence="11" id="KW-1185">Reference proteome</keyword>
<feature type="transmembrane region" description="Helical" evidence="8">
    <location>
        <begin position="207"/>
        <end position="226"/>
    </location>
</feature>
<dbReference type="RefSeq" id="XP_007917876.1">
    <property type="nucleotide sequence ID" value="XM_007919685.1"/>
</dbReference>
<evidence type="ECO:0000313" key="11">
    <source>
        <dbReference type="Proteomes" id="UP000014074"/>
    </source>
</evidence>
<dbReference type="EMBL" id="KB933268">
    <property type="protein sequence ID" value="EON97358.1"/>
    <property type="molecule type" value="Genomic_DNA"/>
</dbReference>
<evidence type="ECO:0000256" key="5">
    <source>
        <dbReference type="ARBA" id="ARBA00022989"/>
    </source>
</evidence>
<accession>R8BDI6</accession>
<evidence type="ECO:0000313" key="10">
    <source>
        <dbReference type="EMBL" id="EON97358.1"/>
    </source>
</evidence>
<dbReference type="Gene3D" id="1.20.1740.10">
    <property type="entry name" value="Amino acid/polyamine transporter I"/>
    <property type="match status" value="1"/>
</dbReference>
<evidence type="ECO:0000256" key="3">
    <source>
        <dbReference type="ARBA" id="ARBA00022692"/>
    </source>
</evidence>
<dbReference type="GO" id="GO:0015171">
    <property type="term" value="F:amino acid transmembrane transporter activity"/>
    <property type="evidence" value="ECO:0007669"/>
    <property type="project" value="TreeGrafter"/>
</dbReference>
<feature type="transmembrane region" description="Helical" evidence="8">
    <location>
        <begin position="330"/>
        <end position="352"/>
    </location>
</feature>
<dbReference type="HOGENOM" id="CLU_007946_12_0_1"/>
<feature type="transmembrane region" description="Helical" evidence="8">
    <location>
        <begin position="120"/>
        <end position="141"/>
    </location>
</feature>
<organism evidence="10 11">
    <name type="scientific">Phaeoacremonium minimum (strain UCR-PA7)</name>
    <name type="common">Esca disease fungus</name>
    <name type="synonym">Togninia minima</name>
    <dbReference type="NCBI Taxonomy" id="1286976"/>
    <lineage>
        <taxon>Eukaryota</taxon>
        <taxon>Fungi</taxon>
        <taxon>Dikarya</taxon>
        <taxon>Ascomycota</taxon>
        <taxon>Pezizomycotina</taxon>
        <taxon>Sordariomycetes</taxon>
        <taxon>Sordariomycetidae</taxon>
        <taxon>Togniniales</taxon>
        <taxon>Togniniaceae</taxon>
        <taxon>Phaeoacremonium</taxon>
    </lineage>
</organism>
<dbReference type="AlphaFoldDB" id="R8BDI6"/>
<dbReference type="InterPro" id="IPR050524">
    <property type="entry name" value="APC_YAT"/>
</dbReference>
<dbReference type="OrthoDB" id="3900342at2759"/>
<evidence type="ECO:0000256" key="2">
    <source>
        <dbReference type="ARBA" id="ARBA00022448"/>
    </source>
</evidence>
<sequence>MSDTAADEKKVSTSPQIHEDSSSYAEGHVGDVEGGKSVRELHRTFTSRHIQMICLGGCIGSGIFISTGKPYLLSAEGAIVRVILTYWTTAIPTAACMTVYLVLVFGIHAMPNRWFAEFEFATAAAKVTAMIIILFACIAMLGGAGPTGSTNHGANYKELPVFPNGFKGVCQTFTLAAWATGGQEIMGITAGEARRPRWDMPRACTNLFVRIIFFYELSTIFIGLLVRYDDERLLATGTVAASPFVISMANAGIKGLPDLLNVVIIIGLVAIGAEAMYIASRAMQAMSRMGMLPSVLGRVDKKGRPYYSLLVTGVFATVMTYINVSNTGAIIFTWFSSIASTVYFMAWMTISLSNWQMHRAIKLQNDPAWKLPHAFKLRAYPLTSVYLFIFSFLVLFATGYVSLFPIGAEPSAEAFFQTFLGVPIFIVAYLGYKVVFRTKFVHPKNADLKTGRRPLTDDDIAFLDAYYAQPMYKRILSYVRF</sequence>
<name>R8BDI6_PHAM7</name>
<keyword evidence="6 8" id="KW-0472">Membrane</keyword>
<comment type="subcellular location">
    <subcellularLocation>
        <location evidence="1">Membrane</location>
        <topology evidence="1">Multi-pass membrane protein</topology>
    </subcellularLocation>
</comment>
<evidence type="ECO:0000256" key="4">
    <source>
        <dbReference type="ARBA" id="ARBA00022970"/>
    </source>
</evidence>
<evidence type="ECO:0000256" key="7">
    <source>
        <dbReference type="SAM" id="MobiDB-lite"/>
    </source>
</evidence>
<feature type="region of interest" description="Disordered" evidence="7">
    <location>
        <begin position="1"/>
        <end position="31"/>
    </location>
</feature>
<evidence type="ECO:0000256" key="8">
    <source>
        <dbReference type="SAM" id="Phobius"/>
    </source>
</evidence>
<feature type="transmembrane region" description="Helical" evidence="8">
    <location>
        <begin position="414"/>
        <end position="432"/>
    </location>
</feature>
<keyword evidence="3 8" id="KW-0812">Transmembrane</keyword>
<keyword evidence="5 8" id="KW-1133">Transmembrane helix</keyword>
<dbReference type="PANTHER" id="PTHR43341:SF1">
    <property type="entry name" value="GENERAL AMINO-ACID PERMEASE GAP1"/>
    <property type="match status" value="1"/>
</dbReference>
<dbReference type="Proteomes" id="UP000014074">
    <property type="component" value="Unassembled WGS sequence"/>
</dbReference>
<protein>
    <submittedName>
        <fullName evidence="10">Putative aat family amino acid transporter protein</fullName>
    </submittedName>
</protein>